<sequence length="79" mass="8678">MGIYAPNFLSLSNWHPSPGPAEAILRQVLPGKCHEAYDYVGHSGFCCFDHSIYRVQHVVGRFAYPASSVANHSVSDKGE</sequence>
<protein>
    <submittedName>
        <fullName evidence="1">Uncharacterized protein</fullName>
    </submittedName>
</protein>
<gene>
    <name evidence="1" type="ORF">COMA2_20463</name>
</gene>
<keyword evidence="2" id="KW-1185">Reference proteome</keyword>
<proteinExistence type="predicted"/>
<organism evidence="1 2">
    <name type="scientific">Candidatus Nitrospira nitrificans</name>
    <dbReference type="NCBI Taxonomy" id="1742973"/>
    <lineage>
        <taxon>Bacteria</taxon>
        <taxon>Pseudomonadati</taxon>
        <taxon>Nitrospirota</taxon>
        <taxon>Nitrospiria</taxon>
        <taxon>Nitrospirales</taxon>
        <taxon>Nitrospiraceae</taxon>
        <taxon>Nitrospira</taxon>
    </lineage>
</organism>
<evidence type="ECO:0000313" key="1">
    <source>
        <dbReference type="EMBL" id="CUS35823.1"/>
    </source>
</evidence>
<evidence type="ECO:0000313" key="2">
    <source>
        <dbReference type="Proteomes" id="UP000198736"/>
    </source>
</evidence>
<dbReference type="STRING" id="1742973.COMA2_20463"/>
<dbReference type="AlphaFoldDB" id="A0A0S4LF44"/>
<name>A0A0S4LF44_9BACT</name>
<accession>A0A0S4LF44</accession>
<reference evidence="2" key="1">
    <citation type="submission" date="2015-10" db="EMBL/GenBank/DDBJ databases">
        <authorList>
            <person name="Luecker S."/>
            <person name="Luecker S."/>
        </authorList>
    </citation>
    <scope>NUCLEOTIDE SEQUENCE [LARGE SCALE GENOMIC DNA]</scope>
</reference>
<dbReference type="Proteomes" id="UP000198736">
    <property type="component" value="Unassembled WGS sequence"/>
</dbReference>
<dbReference type="EMBL" id="CZPZ01000012">
    <property type="protein sequence ID" value="CUS35823.1"/>
    <property type="molecule type" value="Genomic_DNA"/>
</dbReference>